<keyword evidence="3" id="KW-1185">Reference proteome</keyword>
<evidence type="ECO:0000256" key="1">
    <source>
        <dbReference type="SAM" id="MobiDB-lite"/>
    </source>
</evidence>
<sequence>MEDARLRRVTHRPALQPFRDRPEGRKTVSQPWRPESLTEGFGRETNQVPGREAAPVLKRAPFCERRPLADDEHPEAPRCRFSCSPDRPHERLPCNAVETVPPYPVVIVPAHLP</sequence>
<dbReference type="EMBL" id="AP026562">
    <property type="protein sequence ID" value="BDP43983.1"/>
    <property type="molecule type" value="Genomic_DNA"/>
</dbReference>
<evidence type="ECO:0000313" key="3">
    <source>
        <dbReference type="Proteomes" id="UP001064971"/>
    </source>
</evidence>
<accession>A0ABM8AJW3</accession>
<proteinExistence type="predicted"/>
<gene>
    <name evidence="2" type="ORF">DAETH_39520</name>
</gene>
<organism evidence="2 3">
    <name type="scientific">Deinococcus aetherius</name>
    <dbReference type="NCBI Taxonomy" id="200252"/>
    <lineage>
        <taxon>Bacteria</taxon>
        <taxon>Thermotogati</taxon>
        <taxon>Deinococcota</taxon>
        <taxon>Deinococci</taxon>
        <taxon>Deinococcales</taxon>
        <taxon>Deinococcaceae</taxon>
        <taxon>Deinococcus</taxon>
    </lineage>
</organism>
<protein>
    <submittedName>
        <fullName evidence="2">Uncharacterized protein</fullName>
    </submittedName>
</protein>
<dbReference type="Proteomes" id="UP001064971">
    <property type="component" value="Plasmid pDAETH-2"/>
</dbReference>
<reference evidence="2" key="1">
    <citation type="submission" date="2022-07" db="EMBL/GenBank/DDBJ databases">
        <title>Complete Genome Sequence of the Radioresistant Bacterium Deinococcus aetherius ST0316, Isolated from the Air Dust collected in Lower Stratosphere above Japan.</title>
        <authorList>
            <person name="Satoh K."/>
            <person name="Hagiwara K."/>
            <person name="Katsumata K."/>
            <person name="Kubo A."/>
            <person name="Yokobori S."/>
            <person name="Yamagishi A."/>
            <person name="Oono Y."/>
            <person name="Narumi I."/>
        </authorList>
    </citation>
    <scope>NUCLEOTIDE SEQUENCE</scope>
    <source>
        <strain evidence="2">ST0316</strain>
        <plasmid evidence="2">pDAETH-2</plasmid>
    </source>
</reference>
<feature type="region of interest" description="Disordered" evidence="1">
    <location>
        <begin position="1"/>
        <end position="53"/>
    </location>
</feature>
<keyword evidence="2" id="KW-0614">Plasmid</keyword>
<name>A0ABM8AJW3_9DEIO</name>
<evidence type="ECO:0000313" key="2">
    <source>
        <dbReference type="EMBL" id="BDP43983.1"/>
    </source>
</evidence>
<geneLocation type="plasmid" evidence="2 3">
    <name>pDAETH-2</name>
</geneLocation>